<organism evidence="2 3">
    <name type="scientific">Rhizobium anhuiense</name>
    <dbReference type="NCBI Taxonomy" id="1184720"/>
    <lineage>
        <taxon>Bacteria</taxon>
        <taxon>Pseudomonadati</taxon>
        <taxon>Pseudomonadota</taxon>
        <taxon>Alphaproteobacteria</taxon>
        <taxon>Hyphomicrobiales</taxon>
        <taxon>Rhizobiaceae</taxon>
        <taxon>Rhizobium/Agrobacterium group</taxon>
        <taxon>Rhizobium</taxon>
    </lineage>
</organism>
<evidence type="ECO:0000256" key="1">
    <source>
        <dbReference type="SAM" id="MobiDB-lite"/>
    </source>
</evidence>
<reference evidence="2 3" key="1">
    <citation type="submission" date="2017-09" db="EMBL/GenBank/DDBJ databases">
        <title>Comparative genomics of rhizobia isolated from Phaseolus vulgaris in China.</title>
        <authorList>
            <person name="Tong W."/>
        </authorList>
    </citation>
    <scope>NUCLEOTIDE SEQUENCE [LARGE SCALE GENOMIC DNA]</scope>
    <source>
        <strain evidence="2 3">Y27</strain>
    </source>
</reference>
<keyword evidence="3" id="KW-1185">Reference proteome</keyword>
<dbReference type="Proteomes" id="UP000219972">
    <property type="component" value="Unassembled WGS sequence"/>
</dbReference>
<name>A0ABX4J1Y4_9HYPH</name>
<evidence type="ECO:0000313" key="3">
    <source>
        <dbReference type="Proteomes" id="UP000219972"/>
    </source>
</evidence>
<dbReference type="EMBL" id="NWSL01000027">
    <property type="protein sequence ID" value="PDS48436.1"/>
    <property type="molecule type" value="Genomic_DNA"/>
</dbReference>
<gene>
    <name evidence="2" type="ORF">CO662_29650</name>
</gene>
<accession>A0ABX4J1Y4</accession>
<proteinExistence type="predicted"/>
<feature type="region of interest" description="Disordered" evidence="1">
    <location>
        <begin position="1"/>
        <end position="52"/>
    </location>
</feature>
<protein>
    <submittedName>
        <fullName evidence="2">Uncharacterized protein</fullName>
    </submittedName>
</protein>
<comment type="caution">
    <text evidence="2">The sequence shown here is derived from an EMBL/GenBank/DDBJ whole genome shotgun (WGS) entry which is preliminary data.</text>
</comment>
<evidence type="ECO:0000313" key="2">
    <source>
        <dbReference type="EMBL" id="PDS48436.1"/>
    </source>
</evidence>
<sequence>MTHAGETGIFDRIEQPDNVRSDKQSINGRDDHTNSGLRHRCPDDRIPPQGRLTSFAQGKDIRIIESIYDIVGLRQGVPKTVLQDEFDFFGSMVRAKRIFAKHKT</sequence>
<feature type="compositionally biased region" description="Basic and acidic residues" evidence="1">
    <location>
        <begin position="9"/>
        <end position="33"/>
    </location>
</feature>
<dbReference type="RefSeq" id="WP_097544865.1">
    <property type="nucleotide sequence ID" value="NZ_NWSJ01000022.1"/>
</dbReference>